<dbReference type="RefSeq" id="WP_167973725.1">
    <property type="nucleotide sequence ID" value="NZ_VSRL01000037.1"/>
</dbReference>
<evidence type="ECO:0000313" key="2">
    <source>
        <dbReference type="EMBL" id="NKE57715.1"/>
    </source>
</evidence>
<organism evidence="2 3">
    <name type="scientific">Lentzea indica</name>
    <dbReference type="NCBI Taxonomy" id="2604800"/>
    <lineage>
        <taxon>Bacteria</taxon>
        <taxon>Bacillati</taxon>
        <taxon>Actinomycetota</taxon>
        <taxon>Actinomycetes</taxon>
        <taxon>Pseudonocardiales</taxon>
        <taxon>Pseudonocardiaceae</taxon>
        <taxon>Lentzea</taxon>
    </lineage>
</organism>
<proteinExistence type="predicted"/>
<dbReference type="Proteomes" id="UP001515943">
    <property type="component" value="Unassembled WGS sequence"/>
</dbReference>
<sequence>MTEMRWRKSTASSGSGTASQCVEVCLSKSGVQVRDSKNAEPGLRFPTVGWKAFLGMVFEPS</sequence>
<gene>
    <name evidence="2" type="ORF">FXN61_13065</name>
</gene>
<comment type="caution">
    <text evidence="2">The sequence shown here is derived from an EMBL/GenBank/DDBJ whole genome shotgun (WGS) entry which is preliminary data.</text>
</comment>
<evidence type="ECO:0000259" key="1">
    <source>
        <dbReference type="Pfam" id="PF04149"/>
    </source>
</evidence>
<keyword evidence="3" id="KW-1185">Reference proteome</keyword>
<dbReference type="Pfam" id="PF04149">
    <property type="entry name" value="DUF397"/>
    <property type="match status" value="1"/>
</dbReference>
<dbReference type="EMBL" id="VSRL01000037">
    <property type="protein sequence ID" value="NKE57715.1"/>
    <property type="molecule type" value="Genomic_DNA"/>
</dbReference>
<name>A0ABX1FFK6_9PSEU</name>
<protein>
    <submittedName>
        <fullName evidence="2">DUF397 domain-containing protein</fullName>
    </submittedName>
</protein>
<evidence type="ECO:0000313" key="3">
    <source>
        <dbReference type="Proteomes" id="UP001515943"/>
    </source>
</evidence>
<feature type="domain" description="DUF397" evidence="1">
    <location>
        <begin position="5"/>
        <end position="56"/>
    </location>
</feature>
<accession>A0ABX1FFK6</accession>
<reference evidence="2 3" key="1">
    <citation type="submission" date="2019-08" db="EMBL/GenBank/DDBJ databases">
        <title>Lentzea from Indian Himalayas.</title>
        <authorList>
            <person name="Mandal S."/>
            <person name="Mallick Gupta A."/>
            <person name="Maiti P.K."/>
            <person name="Sarkar J."/>
            <person name="Mandal S."/>
        </authorList>
    </citation>
    <scope>NUCLEOTIDE SEQUENCE [LARGE SCALE GENOMIC DNA]</scope>
    <source>
        <strain evidence="2 3">PSKA42</strain>
    </source>
</reference>
<dbReference type="InterPro" id="IPR007278">
    <property type="entry name" value="DUF397"/>
</dbReference>